<keyword evidence="5" id="KW-0539">Nucleus</keyword>
<evidence type="ECO:0000256" key="2">
    <source>
        <dbReference type="ARBA" id="ARBA00022737"/>
    </source>
</evidence>
<protein>
    <submittedName>
        <fullName evidence="10">Uncharacterized protein</fullName>
    </submittedName>
</protein>
<feature type="domain" description="C2H2-type" evidence="8">
    <location>
        <begin position="166"/>
        <end position="195"/>
    </location>
</feature>
<dbReference type="SUPFAM" id="SSF57716">
    <property type="entry name" value="Glucocorticoid receptor-like (DNA-binding domain)"/>
    <property type="match status" value="1"/>
</dbReference>
<evidence type="ECO:0000313" key="11">
    <source>
        <dbReference type="Proteomes" id="UP001153620"/>
    </source>
</evidence>
<dbReference type="GO" id="GO:0000978">
    <property type="term" value="F:RNA polymerase II cis-regulatory region sequence-specific DNA binding"/>
    <property type="evidence" value="ECO:0007669"/>
    <property type="project" value="TreeGrafter"/>
</dbReference>
<evidence type="ECO:0000256" key="4">
    <source>
        <dbReference type="ARBA" id="ARBA00022833"/>
    </source>
</evidence>
<dbReference type="PANTHER" id="PTHR24393">
    <property type="entry name" value="ZINC FINGER PROTEIN"/>
    <property type="match status" value="1"/>
</dbReference>
<dbReference type="GO" id="GO:0008270">
    <property type="term" value="F:zinc ion binding"/>
    <property type="evidence" value="ECO:0007669"/>
    <property type="project" value="UniProtKB-UniRule"/>
</dbReference>
<feature type="domain" description="C2H2-type" evidence="8">
    <location>
        <begin position="373"/>
        <end position="402"/>
    </location>
</feature>
<dbReference type="GO" id="GO:0001228">
    <property type="term" value="F:DNA-binding transcription activator activity, RNA polymerase II-specific"/>
    <property type="evidence" value="ECO:0007669"/>
    <property type="project" value="TreeGrafter"/>
</dbReference>
<organism evidence="10 11">
    <name type="scientific">Chironomus riparius</name>
    <dbReference type="NCBI Taxonomy" id="315576"/>
    <lineage>
        <taxon>Eukaryota</taxon>
        <taxon>Metazoa</taxon>
        <taxon>Ecdysozoa</taxon>
        <taxon>Arthropoda</taxon>
        <taxon>Hexapoda</taxon>
        <taxon>Insecta</taxon>
        <taxon>Pterygota</taxon>
        <taxon>Neoptera</taxon>
        <taxon>Endopterygota</taxon>
        <taxon>Diptera</taxon>
        <taxon>Nematocera</taxon>
        <taxon>Chironomoidea</taxon>
        <taxon>Chironomidae</taxon>
        <taxon>Chironominae</taxon>
        <taxon>Chironomus</taxon>
    </lineage>
</organism>
<keyword evidence="11" id="KW-1185">Reference proteome</keyword>
<evidence type="ECO:0000259" key="9">
    <source>
        <dbReference type="PROSITE" id="PS51915"/>
    </source>
</evidence>
<feature type="domain" description="C2H2-type" evidence="8">
    <location>
        <begin position="346"/>
        <end position="373"/>
    </location>
</feature>
<reference evidence="10" key="1">
    <citation type="submission" date="2022-01" db="EMBL/GenBank/DDBJ databases">
        <authorList>
            <person name="King R."/>
        </authorList>
    </citation>
    <scope>NUCLEOTIDE SEQUENCE</scope>
</reference>
<accession>A0A9N9S888</accession>
<feature type="domain" description="ZAD" evidence="9">
    <location>
        <begin position="16"/>
        <end position="85"/>
    </location>
</feature>
<dbReference type="Pfam" id="PF00096">
    <property type="entry name" value="zf-C2H2"/>
    <property type="match status" value="2"/>
</dbReference>
<evidence type="ECO:0000256" key="5">
    <source>
        <dbReference type="ARBA" id="ARBA00023242"/>
    </source>
</evidence>
<evidence type="ECO:0000256" key="7">
    <source>
        <dbReference type="PROSITE-ProRule" id="PRU01263"/>
    </source>
</evidence>
<keyword evidence="4 7" id="KW-0862">Zinc</keyword>
<dbReference type="SMART" id="SM00355">
    <property type="entry name" value="ZnF_C2H2"/>
    <property type="match status" value="10"/>
</dbReference>
<proteinExistence type="predicted"/>
<feature type="binding site" evidence="7">
    <location>
        <position position="21"/>
    </location>
    <ligand>
        <name>Zn(2+)</name>
        <dbReference type="ChEBI" id="CHEBI:29105"/>
    </ligand>
</feature>
<keyword evidence="3 6" id="KW-0863">Zinc-finger</keyword>
<feature type="domain" description="C2H2-type" evidence="8">
    <location>
        <begin position="288"/>
        <end position="315"/>
    </location>
</feature>
<feature type="binding site" evidence="7">
    <location>
        <position position="18"/>
    </location>
    <ligand>
        <name>Zn(2+)</name>
        <dbReference type="ChEBI" id="CHEBI:29105"/>
    </ligand>
</feature>
<dbReference type="PROSITE" id="PS00028">
    <property type="entry name" value="ZINC_FINGER_C2H2_1"/>
    <property type="match status" value="5"/>
</dbReference>
<dbReference type="Proteomes" id="UP001153620">
    <property type="component" value="Chromosome 4"/>
</dbReference>
<evidence type="ECO:0000256" key="3">
    <source>
        <dbReference type="ARBA" id="ARBA00022771"/>
    </source>
</evidence>
<dbReference type="PROSITE" id="PS50157">
    <property type="entry name" value="ZINC_FINGER_C2H2_2"/>
    <property type="match status" value="4"/>
</dbReference>
<gene>
    <name evidence="10" type="ORF">CHIRRI_LOCUS12914</name>
</gene>
<keyword evidence="1 7" id="KW-0479">Metal-binding</keyword>
<dbReference type="InterPro" id="IPR012934">
    <property type="entry name" value="Znf_AD"/>
</dbReference>
<dbReference type="SMART" id="SM00868">
    <property type="entry name" value="zf-AD"/>
    <property type="match status" value="1"/>
</dbReference>
<feature type="binding site" evidence="7">
    <location>
        <position position="61"/>
    </location>
    <ligand>
        <name>Zn(2+)</name>
        <dbReference type="ChEBI" id="CHEBI:29105"/>
    </ligand>
</feature>
<feature type="binding site" evidence="7">
    <location>
        <position position="58"/>
    </location>
    <ligand>
        <name>Zn(2+)</name>
        <dbReference type="ChEBI" id="CHEBI:29105"/>
    </ligand>
</feature>
<dbReference type="EMBL" id="OU895880">
    <property type="protein sequence ID" value="CAG9810097.1"/>
    <property type="molecule type" value="Genomic_DNA"/>
</dbReference>
<dbReference type="AlphaFoldDB" id="A0A9N9S888"/>
<evidence type="ECO:0000259" key="8">
    <source>
        <dbReference type="PROSITE" id="PS50157"/>
    </source>
</evidence>
<dbReference type="GO" id="GO:0005634">
    <property type="term" value="C:nucleus"/>
    <property type="evidence" value="ECO:0007669"/>
    <property type="project" value="InterPro"/>
</dbReference>
<sequence length="476" mass="55763">MESPQRNSKINSNRENECRFCLKATKTRINLTKILKKKFLELTQTELQLCDKLSNFICSKCAKQFKSAHSYREKLIQTQNNLLEEVAQNFMPELINLKQEKIEIEEFEEVDGLDSRTEVKQELEDTKELDLDDNLFEDYEALSFDDSVTVEDEVKEKDQEEKASDFKCEHIGCEEVLPNKTKLKIHMKKHKPPRRKDKSAMCSYCGVKLCSKWSLHKHVASVHLKAQNYFCDICGYVAAIRCLIRSHIKTHLDISERKMYKCKSCEFQSMSLASLKRHELNEHEGMTFACHCGKIFRYQAALQAHVKVVHLKLKNHACDCGKKFYSRVDLNDHQIVSHGKSTPLEFSCDQCDKRFPTRKQLMRHKPYHTEAKFTCTYHGCDKSYITEQKLARHMKTHVGERDLQCHLCDKAYFFTKDLQRHLDVAHKQTTFFCELCAFTNNRKDYLSNHIKASHGHISQQERNKMVARAKFVRNSI</sequence>
<reference evidence="10" key="2">
    <citation type="submission" date="2022-10" db="EMBL/GenBank/DDBJ databases">
        <authorList>
            <consortium name="ENA_rothamsted_submissions"/>
            <consortium name="culmorum"/>
            <person name="King R."/>
        </authorList>
    </citation>
    <scope>NUCLEOTIDE SEQUENCE</scope>
</reference>
<evidence type="ECO:0000256" key="1">
    <source>
        <dbReference type="ARBA" id="ARBA00022723"/>
    </source>
</evidence>
<dbReference type="PROSITE" id="PS51915">
    <property type="entry name" value="ZAD"/>
    <property type="match status" value="1"/>
</dbReference>
<name>A0A9N9S888_9DIPT</name>
<dbReference type="OrthoDB" id="6077919at2759"/>
<dbReference type="Pfam" id="PF07776">
    <property type="entry name" value="zf-AD"/>
    <property type="match status" value="1"/>
</dbReference>
<dbReference type="Gene3D" id="3.30.160.60">
    <property type="entry name" value="Classic Zinc Finger"/>
    <property type="match status" value="6"/>
</dbReference>
<dbReference type="SUPFAM" id="SSF57667">
    <property type="entry name" value="beta-beta-alpha zinc fingers"/>
    <property type="match status" value="5"/>
</dbReference>
<dbReference type="InterPro" id="IPR013087">
    <property type="entry name" value="Znf_C2H2_type"/>
</dbReference>
<dbReference type="PANTHER" id="PTHR24393:SF34">
    <property type="entry name" value="PR_SET DOMAIN 13"/>
    <property type="match status" value="1"/>
</dbReference>
<evidence type="ECO:0000313" key="10">
    <source>
        <dbReference type="EMBL" id="CAG9810097.1"/>
    </source>
</evidence>
<evidence type="ECO:0000256" key="6">
    <source>
        <dbReference type="PROSITE-ProRule" id="PRU00042"/>
    </source>
</evidence>
<keyword evidence="2" id="KW-0677">Repeat</keyword>
<dbReference type="InterPro" id="IPR036236">
    <property type="entry name" value="Znf_C2H2_sf"/>
</dbReference>